<accession>A0ABZ1AN98</accession>
<dbReference type="RefSeq" id="WP_407279872.1">
    <property type="nucleotide sequence ID" value="NZ_CP141259.1"/>
</dbReference>
<dbReference type="PANTHER" id="PTHR48090">
    <property type="entry name" value="UNDECAPRENYL-PHOSPHATE 4-DEOXY-4-FORMAMIDO-L-ARABINOSE TRANSFERASE-RELATED"/>
    <property type="match status" value="1"/>
</dbReference>
<reference evidence="2 3" key="1">
    <citation type="submission" date="2023-12" db="EMBL/GenBank/DDBJ databases">
        <title>A. evansii MAY27, complete genome.</title>
        <authorList>
            <person name="Wang Y."/>
        </authorList>
    </citation>
    <scope>NUCLEOTIDE SEQUENCE [LARGE SCALE GENOMIC DNA]</scope>
    <source>
        <strain evidence="2 3">MAY27</strain>
    </source>
</reference>
<keyword evidence="1" id="KW-0812">Transmembrane</keyword>
<protein>
    <submittedName>
        <fullName evidence="2">Glycosyltransferase family 2 protein</fullName>
    </submittedName>
</protein>
<evidence type="ECO:0000313" key="3">
    <source>
        <dbReference type="Proteomes" id="UP001626593"/>
    </source>
</evidence>
<keyword evidence="3" id="KW-1185">Reference proteome</keyword>
<dbReference type="InterPro" id="IPR050256">
    <property type="entry name" value="Glycosyltransferase_2"/>
</dbReference>
<feature type="transmembrane region" description="Helical" evidence="1">
    <location>
        <begin position="295"/>
        <end position="328"/>
    </location>
</feature>
<proteinExistence type="predicted"/>
<dbReference type="Pfam" id="PF13641">
    <property type="entry name" value="Glyco_tranf_2_3"/>
    <property type="match status" value="1"/>
</dbReference>
<evidence type="ECO:0000313" key="2">
    <source>
        <dbReference type="EMBL" id="WRL47339.1"/>
    </source>
</evidence>
<dbReference type="Gene3D" id="3.90.550.10">
    <property type="entry name" value="Spore Coat Polysaccharide Biosynthesis Protein SpsA, Chain A"/>
    <property type="match status" value="1"/>
</dbReference>
<keyword evidence="1" id="KW-1133">Transmembrane helix</keyword>
<dbReference type="EMBL" id="CP141259">
    <property type="protein sequence ID" value="WRL47339.1"/>
    <property type="molecule type" value="Genomic_DNA"/>
</dbReference>
<keyword evidence="1" id="KW-0472">Membrane</keyword>
<gene>
    <name evidence="2" type="ORF">U5817_04590</name>
</gene>
<dbReference type="Proteomes" id="UP001626593">
    <property type="component" value="Chromosome"/>
</dbReference>
<feature type="transmembrane region" description="Helical" evidence="1">
    <location>
        <begin position="6"/>
        <end position="34"/>
    </location>
</feature>
<organism evidence="2 3">
    <name type="scientific">Aromatoleum evansii</name>
    <name type="common">Azoarcus evansii</name>
    <dbReference type="NCBI Taxonomy" id="59406"/>
    <lineage>
        <taxon>Bacteria</taxon>
        <taxon>Pseudomonadati</taxon>
        <taxon>Pseudomonadota</taxon>
        <taxon>Betaproteobacteria</taxon>
        <taxon>Rhodocyclales</taxon>
        <taxon>Rhodocyclaceae</taxon>
        <taxon>Aromatoleum</taxon>
    </lineage>
</organism>
<dbReference type="PANTHER" id="PTHR48090:SF6">
    <property type="entry name" value="SLR5056 PROTEIN"/>
    <property type="match status" value="1"/>
</dbReference>
<name>A0ABZ1AN98_AROEV</name>
<sequence>MSILSALLATVLAIVPALLLVPVVVLFVQVLAALPRRRSRSVRASARPRVAVLVPAHDEALGIVATVRNIRAQLGDGDRLVVIADNCSDDTALLAREAGAEVIVRQDPQRRGKGYALDFGMRFLEAAPPQAVAIVDADCRLADGALDRLARSCGASGRPVQALYLMHAPAGAGLKLRIAEFAWAVKNRLRPLGYARLGLPCQLMGSGMVFPWATLRDAELASGHIVEDLKLGLELTAAGHAPLFCPEARVGSDFPCSDEGARTQRTRWEHGHLAMIVADAPRLLRLALTRRNLRLAALVLDLCVPPLALLTLAVVAAFALTSVLAAAAGPVLPFALATLACALLATAVLLAWAACGRDIVSFADLVRAPLYALSKIPLYLRFLVRRQVDWVRSRRDAS</sequence>
<dbReference type="CDD" id="cd06438">
    <property type="entry name" value="EpsO_like"/>
    <property type="match status" value="1"/>
</dbReference>
<feature type="transmembrane region" description="Helical" evidence="1">
    <location>
        <begin position="334"/>
        <end position="355"/>
    </location>
</feature>
<evidence type="ECO:0000256" key="1">
    <source>
        <dbReference type="SAM" id="Phobius"/>
    </source>
</evidence>
<dbReference type="SUPFAM" id="SSF53448">
    <property type="entry name" value="Nucleotide-diphospho-sugar transferases"/>
    <property type="match status" value="1"/>
</dbReference>
<dbReference type="InterPro" id="IPR029044">
    <property type="entry name" value="Nucleotide-diphossugar_trans"/>
</dbReference>